<organism evidence="1 2">
    <name type="scientific">Telmatocola sphagniphila</name>
    <dbReference type="NCBI Taxonomy" id="1123043"/>
    <lineage>
        <taxon>Bacteria</taxon>
        <taxon>Pseudomonadati</taxon>
        <taxon>Planctomycetota</taxon>
        <taxon>Planctomycetia</taxon>
        <taxon>Gemmatales</taxon>
        <taxon>Gemmataceae</taxon>
    </lineage>
</organism>
<evidence type="ECO:0008006" key="3">
    <source>
        <dbReference type="Google" id="ProtNLM"/>
    </source>
</evidence>
<name>A0A8E6B2H8_9BACT</name>
<dbReference type="RefSeq" id="WP_213493946.1">
    <property type="nucleotide sequence ID" value="NZ_CP074694.1"/>
</dbReference>
<protein>
    <recommendedName>
        <fullName evidence="3">Right handed beta helix domain-containing protein</fullName>
    </recommendedName>
</protein>
<proteinExistence type="predicted"/>
<dbReference type="AlphaFoldDB" id="A0A8E6B2H8"/>
<dbReference type="KEGG" id="tsph:KIH39_14465"/>
<sequence>MNTLSLSRLKTRSSFSTKSSSRMELTPLESRLVPSTWWVTNNLDSGYGPDVPGSLRWDNDHAQNGDIIRFAQNVRGDSIQLTGPNLTIAHNIAIYGFSNGALTILGRSGLSEGFNTNIFVVNSGCTATISGFTLSNSQAEGTWGGAVSNFGNLTMTQCVISNNISDNYTGGIYNAGTLLLDQVNFNNNQVLGVEIKGLDPYYKQSQGGAIDAAPGSNTDILNCTFTGNVSNAGGYGGGFAYGGALYTAGNTNISNCTFTSNSTTAGGELQVGGTEAFARGGAIYAAGGRLSIWASTFVSNSAYIAAYPGQEGSSSAQGGALWQSGTTITTVVNSTFSANSVTAATPDAADSTGYLAGGTMYNGGGLLSIQQSTVVGGTVYMIDPDPSTPFPYYSVRASGGNIYTDPTGWSAGTTVTALLDTIVAEGREDYISDGKNFAVVPSDIQGYVESLGYNLIQSTAGVTAFANNVTGNIYGVDPDLGPLQNNGGNTETFALLSNSPALHAGIYLSRVDQRGEPRYLNDTDMGAFQTPEPRCG</sequence>
<reference evidence="1" key="1">
    <citation type="submission" date="2021-05" db="EMBL/GenBank/DDBJ databases">
        <title>Complete genome sequence of the cellulolytic planctomycete Telmatocola sphagniphila SP2T and characterization of the first cellulase from planctomycetes.</title>
        <authorList>
            <person name="Rakitin A.L."/>
            <person name="Beletsky A.V."/>
            <person name="Naumoff D.G."/>
            <person name="Kulichevskaya I.S."/>
            <person name="Mardanov A.V."/>
            <person name="Ravin N.V."/>
            <person name="Dedysh S.N."/>
        </authorList>
    </citation>
    <scope>NUCLEOTIDE SEQUENCE</scope>
    <source>
        <strain evidence="1">SP2T</strain>
    </source>
</reference>
<dbReference type="NCBIfam" id="NF041518">
    <property type="entry name" value="choice_anch_Q"/>
    <property type="match status" value="1"/>
</dbReference>
<dbReference type="Proteomes" id="UP000676194">
    <property type="component" value="Chromosome"/>
</dbReference>
<accession>A0A8E6B2H8</accession>
<dbReference type="InterPro" id="IPR059226">
    <property type="entry name" value="Choice_anch_Q_dom"/>
</dbReference>
<keyword evidence="2" id="KW-1185">Reference proteome</keyword>
<dbReference type="InterPro" id="IPR011050">
    <property type="entry name" value="Pectin_lyase_fold/virulence"/>
</dbReference>
<evidence type="ECO:0000313" key="1">
    <source>
        <dbReference type="EMBL" id="QVL30062.1"/>
    </source>
</evidence>
<gene>
    <name evidence="1" type="ORF">KIH39_14465</name>
</gene>
<evidence type="ECO:0000313" key="2">
    <source>
        <dbReference type="Proteomes" id="UP000676194"/>
    </source>
</evidence>
<dbReference type="SUPFAM" id="SSF51126">
    <property type="entry name" value="Pectin lyase-like"/>
    <property type="match status" value="1"/>
</dbReference>
<dbReference type="EMBL" id="CP074694">
    <property type="protein sequence ID" value="QVL30062.1"/>
    <property type="molecule type" value="Genomic_DNA"/>
</dbReference>